<dbReference type="PANTHER" id="PTHR31375">
    <property type="match status" value="1"/>
</dbReference>
<comment type="subcellular location">
    <subcellularLocation>
        <location evidence="1">Secreted</location>
        <location evidence="1">Cell wall</location>
    </subcellularLocation>
</comment>
<feature type="chain" id="PRO_5041402912" description="Polygalacturonase" evidence="10">
    <location>
        <begin position="24"/>
        <end position="395"/>
    </location>
</feature>
<keyword evidence="12" id="KW-1185">Reference proteome</keyword>
<dbReference type="AlphaFoldDB" id="A0AA35VGF7"/>
<evidence type="ECO:0000313" key="12">
    <source>
        <dbReference type="Proteomes" id="UP001177003"/>
    </source>
</evidence>
<keyword evidence="3" id="KW-0134">Cell wall</keyword>
<evidence type="ECO:0000313" key="11">
    <source>
        <dbReference type="EMBL" id="CAI9260367.1"/>
    </source>
</evidence>
<dbReference type="InterPro" id="IPR006626">
    <property type="entry name" value="PbH1"/>
</dbReference>
<evidence type="ECO:0000256" key="1">
    <source>
        <dbReference type="ARBA" id="ARBA00004191"/>
    </source>
</evidence>
<gene>
    <name evidence="11" type="ORF">LSALG_LOCUS1204</name>
</gene>
<feature type="signal peptide" evidence="10">
    <location>
        <begin position="1"/>
        <end position="23"/>
    </location>
</feature>
<dbReference type="EMBL" id="OX465086">
    <property type="protein sequence ID" value="CAI9260367.1"/>
    <property type="molecule type" value="Genomic_DNA"/>
</dbReference>
<evidence type="ECO:0000256" key="6">
    <source>
        <dbReference type="ARBA" id="ARBA00023295"/>
    </source>
</evidence>
<accession>A0AA35VGF7</accession>
<reference evidence="11" key="1">
    <citation type="submission" date="2023-04" db="EMBL/GenBank/DDBJ databases">
        <authorList>
            <person name="Vijverberg K."/>
            <person name="Xiong W."/>
            <person name="Schranz E."/>
        </authorList>
    </citation>
    <scope>NUCLEOTIDE SEQUENCE</scope>
</reference>
<dbReference type="GO" id="GO:0005975">
    <property type="term" value="P:carbohydrate metabolic process"/>
    <property type="evidence" value="ECO:0007669"/>
    <property type="project" value="InterPro"/>
</dbReference>
<proteinExistence type="inferred from homology"/>
<evidence type="ECO:0000256" key="5">
    <source>
        <dbReference type="ARBA" id="ARBA00022801"/>
    </source>
</evidence>
<dbReference type="GO" id="GO:0004650">
    <property type="term" value="F:polygalacturonase activity"/>
    <property type="evidence" value="ECO:0007669"/>
    <property type="project" value="InterPro"/>
</dbReference>
<dbReference type="InterPro" id="IPR012334">
    <property type="entry name" value="Pectin_lyas_fold"/>
</dbReference>
<dbReference type="SUPFAM" id="SSF51126">
    <property type="entry name" value="Pectin lyase-like"/>
    <property type="match status" value="1"/>
</dbReference>
<organism evidence="11 12">
    <name type="scientific">Lactuca saligna</name>
    <name type="common">Willowleaf lettuce</name>
    <dbReference type="NCBI Taxonomy" id="75948"/>
    <lineage>
        <taxon>Eukaryota</taxon>
        <taxon>Viridiplantae</taxon>
        <taxon>Streptophyta</taxon>
        <taxon>Embryophyta</taxon>
        <taxon>Tracheophyta</taxon>
        <taxon>Spermatophyta</taxon>
        <taxon>Magnoliopsida</taxon>
        <taxon>eudicotyledons</taxon>
        <taxon>Gunneridae</taxon>
        <taxon>Pentapetalae</taxon>
        <taxon>asterids</taxon>
        <taxon>campanulids</taxon>
        <taxon>Asterales</taxon>
        <taxon>Asteraceae</taxon>
        <taxon>Cichorioideae</taxon>
        <taxon>Cichorieae</taxon>
        <taxon>Lactucinae</taxon>
        <taxon>Lactuca</taxon>
    </lineage>
</organism>
<evidence type="ECO:0008006" key="13">
    <source>
        <dbReference type="Google" id="ProtNLM"/>
    </source>
</evidence>
<protein>
    <recommendedName>
        <fullName evidence="13">Polygalacturonase</fullName>
    </recommendedName>
</protein>
<dbReference type="PROSITE" id="PS00502">
    <property type="entry name" value="POLYGALACTURONASE"/>
    <property type="match status" value="1"/>
</dbReference>
<keyword evidence="5 9" id="KW-0378">Hydrolase</keyword>
<name>A0AA35VGF7_LACSI</name>
<evidence type="ECO:0000256" key="7">
    <source>
        <dbReference type="ARBA" id="ARBA00023316"/>
    </source>
</evidence>
<evidence type="ECO:0000256" key="2">
    <source>
        <dbReference type="ARBA" id="ARBA00008834"/>
    </source>
</evidence>
<dbReference type="Gene3D" id="2.160.20.10">
    <property type="entry name" value="Single-stranded right-handed beta-helix, Pectin lyase-like"/>
    <property type="match status" value="1"/>
</dbReference>
<comment type="similarity">
    <text evidence="2 9">Belongs to the glycosyl hydrolase 28 family.</text>
</comment>
<feature type="active site" evidence="8">
    <location>
        <position position="243"/>
    </location>
</feature>
<dbReference type="Pfam" id="PF00295">
    <property type="entry name" value="Glyco_hydro_28"/>
    <property type="match status" value="1"/>
</dbReference>
<dbReference type="InterPro" id="IPR011050">
    <property type="entry name" value="Pectin_lyase_fold/virulence"/>
</dbReference>
<keyword evidence="4" id="KW-0964">Secreted</keyword>
<keyword evidence="7" id="KW-0961">Cell wall biogenesis/degradation</keyword>
<sequence length="395" mass="42814">MDLLKFVMLSLCCFSLCTTMANARIFDVTSYGAIGDGDTDDSEAFLRTWEDLCGDDSPDPTMIIPTKTFLIGPVSFRGPCNYHVVNVQLLGNITAPKTFDGWKGCVEKRNWIDFVSVHRLSIHGPGQIDGQGSLWWGNEVAAKICYVPSALHFHKCDGLRLSGTTHINSPNHHIGINGCNNVNVGNLQIYAPDHSPNTDGIDISSSSIVNIHDSIIQTGDDCVAINGGTININITRVICGPGHGISIGSLGKNGDYHTVEQVRVENCNLTGTTNGLRIKTVPNGRGYAKGILFQDINLVDVKNPIIIDQHYCSQSLDAFCPAPPSMQAVKVSDVTYINVHGTSSNKQAITFNCSGRFKCTKITTNEVRISGENVFAYCNNAKGKFLATNPMVNCE</sequence>
<keyword evidence="6 9" id="KW-0326">Glycosidase</keyword>
<dbReference type="GO" id="GO:0071555">
    <property type="term" value="P:cell wall organization"/>
    <property type="evidence" value="ECO:0007669"/>
    <property type="project" value="UniProtKB-KW"/>
</dbReference>
<evidence type="ECO:0000256" key="4">
    <source>
        <dbReference type="ARBA" id="ARBA00022525"/>
    </source>
</evidence>
<keyword evidence="10" id="KW-0732">Signal</keyword>
<dbReference type="SMART" id="SM00710">
    <property type="entry name" value="PbH1"/>
    <property type="match status" value="5"/>
</dbReference>
<dbReference type="InterPro" id="IPR000743">
    <property type="entry name" value="Glyco_hydro_28"/>
</dbReference>
<evidence type="ECO:0000256" key="8">
    <source>
        <dbReference type="PROSITE-ProRule" id="PRU10052"/>
    </source>
</evidence>
<dbReference type="Proteomes" id="UP001177003">
    <property type="component" value="Chromosome 0"/>
</dbReference>
<evidence type="ECO:0000256" key="9">
    <source>
        <dbReference type="RuleBase" id="RU361169"/>
    </source>
</evidence>
<evidence type="ECO:0000256" key="10">
    <source>
        <dbReference type="SAM" id="SignalP"/>
    </source>
</evidence>
<evidence type="ECO:0000256" key="3">
    <source>
        <dbReference type="ARBA" id="ARBA00022512"/>
    </source>
</evidence>